<dbReference type="PANTHER" id="PTHR21192">
    <property type="entry name" value="NUCLEAR PROTEIN E3-3"/>
    <property type="match status" value="1"/>
</dbReference>
<dbReference type="Pfam" id="PF04430">
    <property type="entry name" value="DUF498"/>
    <property type="match status" value="1"/>
</dbReference>
<evidence type="ECO:0000313" key="5">
    <source>
        <dbReference type="EMBL" id="JAV26619.1"/>
    </source>
</evidence>
<dbReference type="EMBL" id="GFDL01008426">
    <property type="protein sequence ID" value="JAV26619.1"/>
    <property type="molecule type" value="Transcribed_RNA"/>
</dbReference>
<sequence length="191" mass="21168">MQSILGLRSVLRSTSVRNICTGLTRLSTATYEGDGKTSVTILNKEADVGLLINSYSQVGFRLSNDMVVLGPMALFPRTVLSWNVESHEDINEQSLSLFAALEPKVDILIVGIGDQPMTPAFSKKVIQFMSKHKINVEVLNTEQACATFNFLNAEGRVVAAALIPPVTMRVNEDDMMRRQIKKSKTFEVEDF</sequence>
<keyword evidence="3" id="KW-0496">Mitochondrion</keyword>
<dbReference type="InterPro" id="IPR007523">
    <property type="entry name" value="NDUFAF3/AAMDC"/>
</dbReference>
<dbReference type="InterPro" id="IPR034095">
    <property type="entry name" value="NDUF3"/>
</dbReference>
<protein>
    <recommendedName>
        <fullName evidence="2">NADH dehydrogenase [ubiquinone] 1 alpha subcomplex assembly factor 3</fullName>
    </recommendedName>
</protein>
<dbReference type="Gene3D" id="3.40.1230.10">
    <property type="entry name" value="MTH938-like"/>
    <property type="match status" value="1"/>
</dbReference>
<comment type="similarity">
    <text evidence="4">Belongs to the NDUFAF3 family.</text>
</comment>
<reference evidence="5" key="1">
    <citation type="submission" date="2017-01" db="EMBL/GenBank/DDBJ databases">
        <title>A deep insight into the sialotranscriptome of adult male and female Cluex tarsalis mosquitoes.</title>
        <authorList>
            <person name="Ribeiro J.M."/>
            <person name="Moreira F."/>
            <person name="Bernard K.A."/>
            <person name="Calvo E."/>
        </authorList>
    </citation>
    <scope>NUCLEOTIDE SEQUENCE</scope>
    <source>
        <strain evidence="5">Kern County</strain>
        <tissue evidence="5">Salivary glands</tissue>
    </source>
</reference>
<dbReference type="FunFam" id="3.40.1230.10:FF:000004">
    <property type="entry name" value="Blast:NADH dehydrogenase"/>
    <property type="match status" value="1"/>
</dbReference>
<organism evidence="5">
    <name type="scientific">Culex tarsalis</name>
    <name type="common">Encephalitis mosquito</name>
    <dbReference type="NCBI Taxonomy" id="7177"/>
    <lineage>
        <taxon>Eukaryota</taxon>
        <taxon>Metazoa</taxon>
        <taxon>Ecdysozoa</taxon>
        <taxon>Arthropoda</taxon>
        <taxon>Hexapoda</taxon>
        <taxon>Insecta</taxon>
        <taxon>Pterygota</taxon>
        <taxon>Neoptera</taxon>
        <taxon>Endopterygota</taxon>
        <taxon>Diptera</taxon>
        <taxon>Nematocera</taxon>
        <taxon>Culicoidea</taxon>
        <taxon>Culicidae</taxon>
        <taxon>Culicinae</taxon>
        <taxon>Culicini</taxon>
        <taxon>Culex</taxon>
        <taxon>Culex</taxon>
    </lineage>
</organism>
<evidence type="ECO:0000256" key="4">
    <source>
        <dbReference type="ARBA" id="ARBA00049984"/>
    </source>
</evidence>
<evidence type="ECO:0000256" key="2">
    <source>
        <dbReference type="ARBA" id="ARBA00021776"/>
    </source>
</evidence>
<dbReference type="InterPro" id="IPR036748">
    <property type="entry name" value="MTH938-like_sf"/>
</dbReference>
<accession>A0A1Q3FGE1</accession>
<evidence type="ECO:0000256" key="3">
    <source>
        <dbReference type="ARBA" id="ARBA00023128"/>
    </source>
</evidence>
<proteinExistence type="inferred from homology"/>
<dbReference type="CDD" id="cd05125">
    <property type="entry name" value="Mth938_2P1-like"/>
    <property type="match status" value="1"/>
</dbReference>
<dbReference type="AlphaFoldDB" id="A0A1Q3FGE1"/>
<dbReference type="GO" id="GO:0005743">
    <property type="term" value="C:mitochondrial inner membrane"/>
    <property type="evidence" value="ECO:0007669"/>
    <property type="project" value="TreeGrafter"/>
</dbReference>
<dbReference type="PANTHER" id="PTHR21192:SF2">
    <property type="entry name" value="NADH DEHYDROGENASE [UBIQUINONE] 1 ALPHA SUBCOMPLEX ASSEMBLY FACTOR 3"/>
    <property type="match status" value="1"/>
</dbReference>
<evidence type="ECO:0000256" key="1">
    <source>
        <dbReference type="ARBA" id="ARBA00004173"/>
    </source>
</evidence>
<name>A0A1Q3FGE1_CULTA</name>
<dbReference type="SUPFAM" id="SSF64076">
    <property type="entry name" value="MTH938-like"/>
    <property type="match status" value="1"/>
</dbReference>
<dbReference type="GO" id="GO:0032981">
    <property type="term" value="P:mitochondrial respiratory chain complex I assembly"/>
    <property type="evidence" value="ECO:0007669"/>
    <property type="project" value="InterPro"/>
</dbReference>
<comment type="subcellular location">
    <subcellularLocation>
        <location evidence="1">Mitochondrion</location>
    </subcellularLocation>
</comment>